<evidence type="ECO:0000256" key="1">
    <source>
        <dbReference type="ARBA" id="ARBA00023319"/>
    </source>
</evidence>
<feature type="signal peptide" evidence="3">
    <location>
        <begin position="1"/>
        <end position="23"/>
    </location>
</feature>
<keyword evidence="3" id="KW-0732">Signal</keyword>
<dbReference type="Proteomes" id="UP000579812">
    <property type="component" value="Unassembled WGS sequence"/>
</dbReference>
<dbReference type="AlphaFoldDB" id="A0A7J6BVV0"/>
<protein>
    <recommendedName>
        <fullName evidence="4">Ig-like domain-containing protein</fullName>
    </recommendedName>
</protein>
<reference evidence="5 6" key="1">
    <citation type="submission" date="2020-04" db="EMBL/GenBank/DDBJ databases">
        <title>Chromosome-level genome assembly of a cyprinid fish Onychostoma macrolepis by integration of Nanopore Sequencing, Bionano and Hi-C technology.</title>
        <authorList>
            <person name="Wang D."/>
        </authorList>
    </citation>
    <scope>NUCLEOTIDE SEQUENCE [LARGE SCALE GENOMIC DNA]</scope>
    <source>
        <strain evidence="5">SWU-2019</strain>
        <tissue evidence="5">Muscle</tissue>
    </source>
</reference>
<keyword evidence="2" id="KW-0472">Membrane</keyword>
<dbReference type="SMART" id="SM00409">
    <property type="entry name" value="IG"/>
    <property type="match status" value="1"/>
</dbReference>
<dbReference type="InterPro" id="IPR013783">
    <property type="entry name" value="Ig-like_fold"/>
</dbReference>
<dbReference type="PANTHER" id="PTHR14334">
    <property type="entry name" value="B-CELL ANTIGEN RECEPTOR COMPLEX-ASSOCIATED PROTEIN"/>
    <property type="match status" value="1"/>
</dbReference>
<proteinExistence type="predicted"/>
<dbReference type="PROSITE" id="PS50835">
    <property type="entry name" value="IG_LIKE"/>
    <property type="match status" value="1"/>
</dbReference>
<dbReference type="InterPro" id="IPR003599">
    <property type="entry name" value="Ig_sub"/>
</dbReference>
<dbReference type="GO" id="GO:0050853">
    <property type="term" value="P:B cell receptor signaling pathway"/>
    <property type="evidence" value="ECO:0007669"/>
    <property type="project" value="TreeGrafter"/>
</dbReference>
<name>A0A7J6BVV0_9TELE</name>
<dbReference type="SUPFAM" id="SSF48726">
    <property type="entry name" value="Immunoglobulin"/>
    <property type="match status" value="1"/>
</dbReference>
<dbReference type="PANTHER" id="PTHR14334:SF2">
    <property type="entry name" value="B-CELL ANTIGEN RECEPTOR COMPLEX-ASSOCIATED PROTEIN BETA CHAIN"/>
    <property type="match status" value="1"/>
</dbReference>
<dbReference type="InterPro" id="IPR013106">
    <property type="entry name" value="Ig_V-set"/>
</dbReference>
<dbReference type="Gene3D" id="2.60.40.10">
    <property type="entry name" value="Immunoglobulins"/>
    <property type="match status" value="1"/>
</dbReference>
<sequence>MDRPCSIIVVLLLTGALISNTLQEKSLNVQLEPKQIQVCEGASVAINCTFQPSGMYKVRWYYSQTPILDCRSAYKIPEGQRFLREKNEDWSTLSITFIKANESGWYFCEVTQDIPTLIQSCSNGIQVIVDAPSTSTSTRNSTRTTESQNWTQIQTTGDLPTTCTPNVTTIPSTSSTFPPWWIWLALAVGCLVLLVLIVVIWIMSRIPKETIYENTKPMGSSYWRRNRTKMDICDVPASKKTDTIKPLRKYDTLSSNRIRRP</sequence>
<gene>
    <name evidence="5" type="ORF">G5714_021790</name>
</gene>
<keyword evidence="6" id="KW-1185">Reference proteome</keyword>
<keyword evidence="2" id="KW-1133">Transmembrane helix</keyword>
<dbReference type="GO" id="GO:0030183">
    <property type="term" value="P:B cell differentiation"/>
    <property type="evidence" value="ECO:0007669"/>
    <property type="project" value="TreeGrafter"/>
</dbReference>
<dbReference type="GO" id="GO:0009897">
    <property type="term" value="C:external side of plasma membrane"/>
    <property type="evidence" value="ECO:0007669"/>
    <property type="project" value="TreeGrafter"/>
</dbReference>
<keyword evidence="2" id="KW-0812">Transmembrane</keyword>
<dbReference type="InterPro" id="IPR036179">
    <property type="entry name" value="Ig-like_dom_sf"/>
</dbReference>
<feature type="chain" id="PRO_5029815729" description="Ig-like domain-containing protein" evidence="3">
    <location>
        <begin position="24"/>
        <end position="261"/>
    </location>
</feature>
<dbReference type="InterPro" id="IPR007110">
    <property type="entry name" value="Ig-like_dom"/>
</dbReference>
<comment type="caution">
    <text evidence="5">The sequence shown here is derived from an EMBL/GenBank/DDBJ whole genome shotgun (WGS) entry which is preliminary data.</text>
</comment>
<evidence type="ECO:0000313" key="5">
    <source>
        <dbReference type="EMBL" id="KAF4097782.1"/>
    </source>
</evidence>
<accession>A0A7J6BVV0</accession>
<dbReference type="EMBL" id="JAAMOB010000022">
    <property type="protein sequence ID" value="KAF4097782.1"/>
    <property type="molecule type" value="Genomic_DNA"/>
</dbReference>
<evidence type="ECO:0000256" key="2">
    <source>
        <dbReference type="SAM" id="Phobius"/>
    </source>
</evidence>
<dbReference type="Pfam" id="PF07686">
    <property type="entry name" value="V-set"/>
    <property type="match status" value="1"/>
</dbReference>
<keyword evidence="1" id="KW-0393">Immunoglobulin domain</keyword>
<dbReference type="GO" id="GO:0019815">
    <property type="term" value="C:B cell receptor complex"/>
    <property type="evidence" value="ECO:0007669"/>
    <property type="project" value="TreeGrafter"/>
</dbReference>
<evidence type="ECO:0000313" key="6">
    <source>
        <dbReference type="Proteomes" id="UP000579812"/>
    </source>
</evidence>
<dbReference type="OrthoDB" id="8958081at2759"/>
<organism evidence="5 6">
    <name type="scientific">Onychostoma macrolepis</name>
    <dbReference type="NCBI Taxonomy" id="369639"/>
    <lineage>
        <taxon>Eukaryota</taxon>
        <taxon>Metazoa</taxon>
        <taxon>Chordata</taxon>
        <taxon>Craniata</taxon>
        <taxon>Vertebrata</taxon>
        <taxon>Euteleostomi</taxon>
        <taxon>Actinopterygii</taxon>
        <taxon>Neopterygii</taxon>
        <taxon>Teleostei</taxon>
        <taxon>Ostariophysi</taxon>
        <taxon>Cypriniformes</taxon>
        <taxon>Cyprinidae</taxon>
        <taxon>Acrossocheilinae</taxon>
        <taxon>Onychostoma</taxon>
    </lineage>
</organism>
<evidence type="ECO:0000259" key="4">
    <source>
        <dbReference type="PROSITE" id="PS50835"/>
    </source>
</evidence>
<feature type="domain" description="Ig-like" evidence="4">
    <location>
        <begin position="27"/>
        <end position="119"/>
    </location>
</feature>
<evidence type="ECO:0000256" key="3">
    <source>
        <dbReference type="SAM" id="SignalP"/>
    </source>
</evidence>
<feature type="transmembrane region" description="Helical" evidence="2">
    <location>
        <begin position="180"/>
        <end position="202"/>
    </location>
</feature>